<gene>
    <name evidence="2" type="ORF">WR25_22709</name>
</gene>
<feature type="region of interest" description="Disordered" evidence="1">
    <location>
        <begin position="21"/>
        <end position="55"/>
    </location>
</feature>
<comment type="caution">
    <text evidence="2">The sequence shown here is derived from an EMBL/GenBank/DDBJ whole genome shotgun (WGS) entry which is preliminary data.</text>
</comment>
<organism evidence="2 3">
    <name type="scientific">Diploscapter pachys</name>
    <dbReference type="NCBI Taxonomy" id="2018661"/>
    <lineage>
        <taxon>Eukaryota</taxon>
        <taxon>Metazoa</taxon>
        <taxon>Ecdysozoa</taxon>
        <taxon>Nematoda</taxon>
        <taxon>Chromadorea</taxon>
        <taxon>Rhabditida</taxon>
        <taxon>Rhabditina</taxon>
        <taxon>Rhabditomorpha</taxon>
        <taxon>Rhabditoidea</taxon>
        <taxon>Rhabditidae</taxon>
        <taxon>Diploscapter</taxon>
    </lineage>
</organism>
<evidence type="ECO:0000313" key="2">
    <source>
        <dbReference type="EMBL" id="PAV92051.1"/>
    </source>
</evidence>
<evidence type="ECO:0000313" key="3">
    <source>
        <dbReference type="Proteomes" id="UP000218231"/>
    </source>
</evidence>
<dbReference type="EMBL" id="LIAE01006274">
    <property type="protein sequence ID" value="PAV92051.1"/>
    <property type="molecule type" value="Genomic_DNA"/>
</dbReference>
<accession>A0A2A2M0K6</accession>
<keyword evidence="3" id="KW-1185">Reference proteome</keyword>
<reference evidence="2 3" key="1">
    <citation type="journal article" date="2017" name="Curr. Biol.">
        <title>Genome architecture and evolution of a unichromosomal asexual nematode.</title>
        <authorList>
            <person name="Fradin H."/>
            <person name="Zegar C."/>
            <person name="Gutwein M."/>
            <person name="Lucas J."/>
            <person name="Kovtun M."/>
            <person name="Corcoran D."/>
            <person name="Baugh L.R."/>
            <person name="Kiontke K."/>
            <person name="Gunsalus K."/>
            <person name="Fitch D.H."/>
            <person name="Piano F."/>
        </authorList>
    </citation>
    <scope>NUCLEOTIDE SEQUENCE [LARGE SCALE GENOMIC DNA]</scope>
    <source>
        <strain evidence="2">PF1309</strain>
    </source>
</reference>
<name>A0A2A2M0K6_9BILA</name>
<proteinExistence type="predicted"/>
<protein>
    <submittedName>
        <fullName evidence="2">Uncharacterized protein</fullName>
    </submittedName>
</protein>
<dbReference type="AlphaFoldDB" id="A0A2A2M0K6"/>
<dbReference type="Proteomes" id="UP000218231">
    <property type="component" value="Unassembled WGS sequence"/>
</dbReference>
<evidence type="ECO:0000256" key="1">
    <source>
        <dbReference type="SAM" id="MobiDB-lite"/>
    </source>
</evidence>
<sequence length="95" mass="11324">MLDLSSGMPIYNLDEMSDSHNYHQSNDFSPEQRPSWLFSNPVHPQSNKSSELHLPQKPIRSFEPRTLLCSDYSYFFYLPHFTFLRYFTSRLIQSE</sequence>